<dbReference type="Proteomes" id="UP000219612">
    <property type="component" value="Unassembled WGS sequence"/>
</dbReference>
<accession>A0A285JXG1</accession>
<reference evidence="2 3" key="1">
    <citation type="submission" date="2017-09" db="EMBL/GenBank/DDBJ databases">
        <authorList>
            <person name="Ehlers B."/>
            <person name="Leendertz F.H."/>
        </authorList>
    </citation>
    <scope>NUCLEOTIDE SEQUENCE [LARGE SCALE GENOMIC DNA]</scope>
    <source>
        <strain evidence="2 3">CGMCC 4.6857</strain>
    </source>
</reference>
<evidence type="ECO:0000313" key="2">
    <source>
        <dbReference type="EMBL" id="SNY65000.1"/>
    </source>
</evidence>
<dbReference type="AlphaFoldDB" id="A0A285JXG1"/>
<organism evidence="2 3">
    <name type="scientific">Paractinoplanes atraurantiacus</name>
    <dbReference type="NCBI Taxonomy" id="1036182"/>
    <lineage>
        <taxon>Bacteria</taxon>
        <taxon>Bacillati</taxon>
        <taxon>Actinomycetota</taxon>
        <taxon>Actinomycetes</taxon>
        <taxon>Micromonosporales</taxon>
        <taxon>Micromonosporaceae</taxon>
        <taxon>Paractinoplanes</taxon>
    </lineage>
</organism>
<feature type="signal peptide" evidence="1">
    <location>
        <begin position="1"/>
        <end position="23"/>
    </location>
</feature>
<evidence type="ECO:0000256" key="1">
    <source>
        <dbReference type="SAM" id="SignalP"/>
    </source>
</evidence>
<keyword evidence="3" id="KW-1185">Reference proteome</keyword>
<evidence type="ECO:0000313" key="3">
    <source>
        <dbReference type="Proteomes" id="UP000219612"/>
    </source>
</evidence>
<dbReference type="RefSeq" id="WP_143235265.1">
    <property type="nucleotide sequence ID" value="NZ_OBDY01000027.1"/>
</dbReference>
<dbReference type="EMBL" id="OBDY01000027">
    <property type="protein sequence ID" value="SNY65000.1"/>
    <property type="molecule type" value="Genomic_DNA"/>
</dbReference>
<protein>
    <recommendedName>
        <fullName evidence="4">DUF306 domain-containing protein</fullName>
    </recommendedName>
</protein>
<feature type="chain" id="PRO_5012538130" description="DUF306 domain-containing protein" evidence="1">
    <location>
        <begin position="24"/>
        <end position="141"/>
    </location>
</feature>
<proteinExistence type="predicted"/>
<name>A0A285JXG1_9ACTN</name>
<evidence type="ECO:0008006" key="4">
    <source>
        <dbReference type="Google" id="ProtNLM"/>
    </source>
</evidence>
<keyword evidence="1" id="KW-0732">Signal</keyword>
<sequence>MRHTYRALAVTSSALALATSLNACSNDSSDESAAPAVAQVHGQYPALDPFVGEWAGNCPNGQPTLSIDQKQYAGQISDGTTTTVVYLQTRTADDQPQLAFTREFNQYREGEDMDLAVKSLADGGQQLIIGDNEIVLALCSR</sequence>
<gene>
    <name evidence="2" type="ORF">SAMN05421748_127108</name>
</gene>